<proteinExistence type="predicted"/>
<protein>
    <recommendedName>
        <fullName evidence="2">RIN4 pathogenic type III effector avirulence factor Avr cleavage site domain-containing protein</fullName>
    </recommendedName>
</protein>
<dbReference type="PANTHER" id="PTHR33159">
    <property type="entry name" value="RPM1-INTERACTING PROTEIN 4 (RIN4) FAMILY PROTEIN"/>
    <property type="match status" value="1"/>
</dbReference>
<evidence type="ECO:0000256" key="1">
    <source>
        <dbReference type="SAM" id="MobiDB-lite"/>
    </source>
</evidence>
<evidence type="ECO:0000313" key="4">
    <source>
        <dbReference type="Proteomes" id="UP000811609"/>
    </source>
</evidence>
<organism evidence="3 4">
    <name type="scientific">Carya illinoinensis</name>
    <name type="common">Pecan</name>
    <dbReference type="NCBI Taxonomy" id="32201"/>
    <lineage>
        <taxon>Eukaryota</taxon>
        <taxon>Viridiplantae</taxon>
        <taxon>Streptophyta</taxon>
        <taxon>Embryophyta</taxon>
        <taxon>Tracheophyta</taxon>
        <taxon>Spermatophyta</taxon>
        <taxon>Magnoliopsida</taxon>
        <taxon>eudicotyledons</taxon>
        <taxon>Gunneridae</taxon>
        <taxon>Pentapetalae</taxon>
        <taxon>rosids</taxon>
        <taxon>fabids</taxon>
        <taxon>Fagales</taxon>
        <taxon>Juglandaceae</taxon>
        <taxon>Carya</taxon>
    </lineage>
</organism>
<feature type="domain" description="RIN4 pathogenic type III effector avirulence factor Avr cleavage site" evidence="2">
    <location>
        <begin position="226"/>
        <end position="259"/>
    </location>
</feature>
<dbReference type="Pfam" id="PF05627">
    <property type="entry name" value="AvrRpt-cleavage"/>
    <property type="match status" value="2"/>
</dbReference>
<name>A0A8T1RCF4_CARIL</name>
<dbReference type="InterPro" id="IPR040387">
    <property type="entry name" value="RIN4/NOI4"/>
</dbReference>
<feature type="compositionally biased region" description="Basic and acidic residues" evidence="1">
    <location>
        <begin position="99"/>
        <end position="120"/>
    </location>
</feature>
<gene>
    <name evidence="3" type="ORF">CIPAW_02G065300</name>
</gene>
<dbReference type="AlphaFoldDB" id="A0A8T1RCF4"/>
<dbReference type="PANTHER" id="PTHR33159:SF6">
    <property type="entry name" value="RPM1-INTERACTING PROTEIN 4"/>
    <property type="match status" value="1"/>
</dbReference>
<accession>A0A8T1RCF4</accession>
<dbReference type="Proteomes" id="UP000811609">
    <property type="component" value="Chromosome 2"/>
</dbReference>
<feature type="region of interest" description="Disordered" evidence="1">
    <location>
        <begin position="25"/>
        <end position="63"/>
    </location>
</feature>
<dbReference type="EMBL" id="CM031810">
    <property type="protein sequence ID" value="KAG6664052.1"/>
    <property type="molecule type" value="Genomic_DNA"/>
</dbReference>
<feature type="region of interest" description="Disordered" evidence="1">
    <location>
        <begin position="77"/>
        <end position="239"/>
    </location>
</feature>
<dbReference type="EMBL" id="CM031810">
    <property type="protein sequence ID" value="KAG6664053.1"/>
    <property type="molecule type" value="Genomic_DNA"/>
</dbReference>
<dbReference type="InterPro" id="IPR008700">
    <property type="entry name" value="TypeIII_avirulence_cleave"/>
</dbReference>
<evidence type="ECO:0000313" key="3">
    <source>
        <dbReference type="EMBL" id="KAG6664053.1"/>
    </source>
</evidence>
<feature type="domain" description="RIN4 pathogenic type III effector avirulence factor Avr cleavage site" evidence="2">
    <location>
        <begin position="3"/>
        <end position="30"/>
    </location>
</feature>
<evidence type="ECO:0000259" key="2">
    <source>
        <dbReference type="Pfam" id="PF05627"/>
    </source>
</evidence>
<comment type="caution">
    <text evidence="3">The sequence shown here is derived from an EMBL/GenBank/DDBJ whole genome shotgun (WGS) entry which is preliminary data.</text>
</comment>
<dbReference type="GO" id="GO:0005886">
    <property type="term" value="C:plasma membrane"/>
    <property type="evidence" value="ECO:0007669"/>
    <property type="project" value="TreeGrafter"/>
</dbReference>
<keyword evidence="4" id="KW-1185">Reference proteome</keyword>
<feature type="compositionally biased region" description="Basic and acidic residues" evidence="1">
    <location>
        <begin position="35"/>
        <end position="57"/>
    </location>
</feature>
<reference evidence="3" key="1">
    <citation type="submission" date="2020-12" db="EMBL/GenBank/DDBJ databases">
        <title>WGS assembly of Carya illinoinensis cv. Pawnee.</title>
        <authorList>
            <person name="Platts A."/>
            <person name="Shu S."/>
            <person name="Wright S."/>
            <person name="Barry K."/>
            <person name="Edger P."/>
            <person name="Pires J.C."/>
            <person name="Schmutz J."/>
        </authorList>
    </citation>
    <scope>NUCLEOTIDE SEQUENCE</scope>
    <source>
        <tissue evidence="3">Leaf</tissue>
    </source>
</reference>
<sequence>MAHNSNVPEFGKWESEVPYTVYFDNARKGKNGGSKRAEVERPEHERNRSQEDTELRMVADSTLQDDTAGLRAALEFPNHNGGVRSSSNNAKQVAPKSSEALRSKNEQHLSREGGDLRRYSDSAMPREAVGQRVLSDSPLHHRVGLSTGNIPKRAMQQSSGSDHSIEHSPLHQHYQPRIGGGKGSGVSSPSWERKGSSQGSSHSLAPLTPGRSRLRSVARDSETPDHSAAVPKFGDWDESNPASAEGYTAIFNLVQQERQVEAGNAPVVASGTPYSNGIHIQSDNKNSKGCCCFPWARK</sequence>